<dbReference type="GO" id="GO:0004046">
    <property type="term" value="F:aminoacylase activity"/>
    <property type="evidence" value="ECO:0007669"/>
    <property type="project" value="TreeGrafter"/>
</dbReference>
<dbReference type="SUPFAM" id="SSF53187">
    <property type="entry name" value="Zn-dependent exopeptidases"/>
    <property type="match status" value="1"/>
</dbReference>
<dbReference type="GeneID" id="20322353"/>
<feature type="binding site" evidence="1">
    <location>
        <position position="210"/>
    </location>
    <ligand>
        <name>Zn(2+)</name>
        <dbReference type="ChEBI" id="CHEBI:29105"/>
        <label>2</label>
    </ligand>
</feature>
<dbReference type="AlphaFoldDB" id="A0A074ZL49"/>
<dbReference type="GO" id="GO:0046872">
    <property type="term" value="F:metal ion binding"/>
    <property type="evidence" value="ECO:0007669"/>
    <property type="project" value="UniProtKB-KW"/>
</dbReference>
<evidence type="ECO:0000313" key="3">
    <source>
        <dbReference type="EMBL" id="KER24085.1"/>
    </source>
</evidence>
<reference evidence="3 4" key="1">
    <citation type="submission" date="2013-11" db="EMBL/GenBank/DDBJ databases">
        <title>Opisthorchis viverrini - life in the bile duct.</title>
        <authorList>
            <person name="Young N.D."/>
            <person name="Nagarajan N."/>
            <person name="Lin S.J."/>
            <person name="Korhonen P.K."/>
            <person name="Jex A.R."/>
            <person name="Hall R.S."/>
            <person name="Safavi-Hemami H."/>
            <person name="Kaewkong W."/>
            <person name="Bertrand D."/>
            <person name="Gao S."/>
            <person name="Seet Q."/>
            <person name="Wongkham S."/>
            <person name="Teh B.T."/>
            <person name="Wongkham C."/>
            <person name="Intapan P.M."/>
            <person name="Maleewong W."/>
            <person name="Yang X."/>
            <person name="Hu M."/>
            <person name="Wang Z."/>
            <person name="Hofmann A."/>
            <person name="Sternberg P.W."/>
            <person name="Tan P."/>
            <person name="Wang J."/>
            <person name="Gasser R.B."/>
        </authorList>
    </citation>
    <scope>NUCLEOTIDE SEQUENCE [LARGE SCALE GENOMIC DNA]</scope>
</reference>
<sequence length="239" mass="26867">MTFRAEEKARLDQSNGHLSLGDVTSVNLTMLGGGLQHNVLPTELSASFDVRLPPCMSFNTWKAKLDKWAEEVGGGVEFGGSSSRSPYKDILYRRMLLAAGLFISDNRQLSKQTVIPLSMYFVIPQFEFINVGFDSTGLSAEPDEKTDPYWSTLFRICKRFGVGLVKRVFPGGTDARFVRNFHTLPNSPKDTKPIPAIGFSPMRRTPVLLHDHDEYLSRDEFLLGCRVYTELLLELSELP</sequence>
<dbReference type="InterPro" id="IPR036264">
    <property type="entry name" value="Bact_exopeptidase_dim_dom"/>
</dbReference>
<dbReference type="InterPro" id="IPR052083">
    <property type="entry name" value="Aminoacylase-1_M20A"/>
</dbReference>
<evidence type="ECO:0000313" key="4">
    <source>
        <dbReference type="Proteomes" id="UP000054324"/>
    </source>
</evidence>
<dbReference type="OrthoDB" id="3064516at2759"/>
<organism evidence="3 4">
    <name type="scientific">Opisthorchis viverrini</name>
    <name type="common">Southeast Asian liver fluke</name>
    <dbReference type="NCBI Taxonomy" id="6198"/>
    <lineage>
        <taxon>Eukaryota</taxon>
        <taxon>Metazoa</taxon>
        <taxon>Spiralia</taxon>
        <taxon>Lophotrochozoa</taxon>
        <taxon>Platyhelminthes</taxon>
        <taxon>Trematoda</taxon>
        <taxon>Digenea</taxon>
        <taxon>Opisthorchiida</taxon>
        <taxon>Opisthorchiata</taxon>
        <taxon>Opisthorchiidae</taxon>
        <taxon>Opisthorchis</taxon>
    </lineage>
</organism>
<accession>A0A074ZL49</accession>
<dbReference type="Proteomes" id="UP000054324">
    <property type="component" value="Unassembled WGS sequence"/>
</dbReference>
<dbReference type="RefSeq" id="XP_009172163.1">
    <property type="nucleotide sequence ID" value="XM_009173899.1"/>
</dbReference>
<comment type="cofactor">
    <cofactor evidence="1">
        <name>Zn(2+)</name>
        <dbReference type="ChEBI" id="CHEBI:29105"/>
    </cofactor>
    <text evidence="1">Binds 2 Zn(2+) ions per subunit.</text>
</comment>
<dbReference type="Gene3D" id="1.10.150.900">
    <property type="match status" value="1"/>
</dbReference>
<protein>
    <recommendedName>
        <fullName evidence="2">Peptidase M20 dimerisation domain-containing protein</fullName>
    </recommendedName>
</protein>
<name>A0A074ZL49_OPIVI</name>
<dbReference type="Gene3D" id="3.30.70.360">
    <property type="match status" value="1"/>
</dbReference>
<dbReference type="InterPro" id="IPR011650">
    <property type="entry name" value="Peptidase_M20_dimer"/>
</dbReference>
<dbReference type="STRING" id="6198.A0A074ZL49"/>
<proteinExistence type="predicted"/>
<keyword evidence="4" id="KW-1185">Reference proteome</keyword>
<evidence type="ECO:0000256" key="1">
    <source>
        <dbReference type="PIRSR" id="PIRSR036696-2"/>
    </source>
</evidence>
<dbReference type="PANTHER" id="PTHR45892">
    <property type="entry name" value="AMINOACYLASE-1"/>
    <property type="match status" value="1"/>
</dbReference>
<keyword evidence="1" id="KW-0479">Metal-binding</keyword>
<dbReference type="PANTHER" id="PTHR45892:SF1">
    <property type="entry name" value="AMINOACYLASE-1"/>
    <property type="match status" value="1"/>
</dbReference>
<dbReference type="Pfam" id="PF07687">
    <property type="entry name" value="M20_dimer"/>
    <property type="match status" value="1"/>
</dbReference>
<dbReference type="KEGG" id="ovi:T265_08174"/>
<dbReference type="PIRSF" id="PIRSF036696">
    <property type="entry name" value="ACY-1"/>
    <property type="match status" value="1"/>
</dbReference>
<evidence type="ECO:0000259" key="2">
    <source>
        <dbReference type="Pfam" id="PF07687"/>
    </source>
</evidence>
<dbReference type="CTD" id="20322353"/>
<dbReference type="EMBL" id="KL596823">
    <property type="protein sequence ID" value="KER24085.1"/>
    <property type="molecule type" value="Genomic_DNA"/>
</dbReference>
<dbReference type="SUPFAM" id="SSF55031">
    <property type="entry name" value="Bacterial exopeptidase dimerisation domain"/>
    <property type="match status" value="1"/>
</dbReference>
<keyword evidence="1" id="KW-0862">Zinc</keyword>
<gene>
    <name evidence="3" type="ORF">T265_08174</name>
</gene>
<feature type="domain" description="Peptidase M20 dimerisation" evidence="2">
    <location>
        <begin position="24"/>
        <end position="73"/>
    </location>
</feature>